<dbReference type="PANTHER" id="PTHR21599">
    <property type="entry name" value="GLYCERATE KINASE"/>
    <property type="match status" value="1"/>
</dbReference>
<dbReference type="InterPro" id="IPR018193">
    <property type="entry name" value="Glyc_kinase_flavodox-like_fold"/>
</dbReference>
<sequence>MRILIAPDSFKESLSAKEVALALKLGFEKALPDTEFDLMPIGDGGEGTLDALAENLNLEKKSIEIPHAYTSDGSVSFASNGQTAIFEMAAICGLEQIPKDKRNPLALTTQGVGELIVHLVQSGIRDFIIGVGGSATNDGGIGMAYGLGYRFYDSQGQELEPIGANLGLIKKVSSKNKIDLSGVTIHLITDVDNPLCGQDGATYIFGGQKGLAPSQFKKVDQDMTQFYENFAPEVLKLAGSGAGGGMAAGLVAFAGAEIKSGIDFVLDCVDFDQRVREVDLVIVGEGRMDSQSLSGKAPVGVARRTPSAIPVIAVCGSLKDDLPDFPVAGISAAFPIIGQVLELDQVLATAKENLYRTGLNIGNLIKLSKTL</sequence>
<dbReference type="InterPro" id="IPR036129">
    <property type="entry name" value="Glycerate_kinase_sf"/>
</dbReference>
<dbReference type="PANTHER" id="PTHR21599:SF0">
    <property type="entry name" value="GLYCERATE KINASE"/>
    <property type="match status" value="1"/>
</dbReference>
<dbReference type="GO" id="GO:0031388">
    <property type="term" value="P:organic acid phosphorylation"/>
    <property type="evidence" value="ECO:0007669"/>
    <property type="project" value="UniProtKB-UniRule"/>
</dbReference>
<dbReference type="InterPro" id="IPR018197">
    <property type="entry name" value="Glycerate_kinase_RE-like"/>
</dbReference>
<protein>
    <submittedName>
        <fullName evidence="5">Glycerate kinase</fullName>
    </submittedName>
</protein>
<dbReference type="SUPFAM" id="SSF110738">
    <property type="entry name" value="Glycerate kinase I"/>
    <property type="match status" value="1"/>
</dbReference>
<dbReference type="Pfam" id="PF02595">
    <property type="entry name" value="Gly_kinase"/>
    <property type="match status" value="1"/>
</dbReference>
<gene>
    <name evidence="5" type="ORF">DL07_07475</name>
</gene>
<reference evidence="5 6" key="1">
    <citation type="submission" date="2014-04" db="EMBL/GenBank/DDBJ databases">
        <title>Variable characteristics of bacteriocin-producing Streptococcus salivarius strains isolated from Malaysian subjects.</title>
        <authorList>
            <person name="Philip K."/>
            <person name="Barbour A."/>
        </authorList>
    </citation>
    <scope>NUCLEOTIDE SEQUENCE [LARGE SCALE GENOMIC DNA]</scope>
    <source>
        <strain evidence="5 6">NU10</strain>
    </source>
</reference>
<evidence type="ECO:0000256" key="2">
    <source>
        <dbReference type="ARBA" id="ARBA00022679"/>
    </source>
</evidence>
<dbReference type="NCBIfam" id="TIGR00045">
    <property type="entry name" value="glycerate kinase"/>
    <property type="match status" value="1"/>
</dbReference>
<dbReference type="Proteomes" id="UP000027855">
    <property type="component" value="Unassembled WGS sequence"/>
</dbReference>
<dbReference type="AlphaFoldDB" id="A0A074IMY3"/>
<dbReference type="GO" id="GO:0008887">
    <property type="term" value="F:glycerate kinase activity"/>
    <property type="evidence" value="ECO:0007669"/>
    <property type="project" value="UniProtKB-UniRule"/>
</dbReference>
<keyword evidence="3 4" id="KW-0418">Kinase</keyword>
<comment type="similarity">
    <text evidence="1 4">Belongs to the glycerate kinase type-1 family.</text>
</comment>
<dbReference type="PIRSF" id="PIRSF006078">
    <property type="entry name" value="GlxK"/>
    <property type="match status" value="1"/>
</dbReference>
<proteinExistence type="inferred from homology"/>
<keyword evidence="2 4" id="KW-0808">Transferase</keyword>
<accession>A0A074IMY3</accession>
<evidence type="ECO:0000256" key="1">
    <source>
        <dbReference type="ARBA" id="ARBA00006284"/>
    </source>
</evidence>
<evidence type="ECO:0000313" key="6">
    <source>
        <dbReference type="Proteomes" id="UP000027855"/>
    </source>
</evidence>
<dbReference type="EMBL" id="JJMT01000033">
    <property type="protein sequence ID" value="KEO43337.1"/>
    <property type="molecule type" value="Genomic_DNA"/>
</dbReference>
<dbReference type="InterPro" id="IPR004381">
    <property type="entry name" value="Glycerate_kinase"/>
</dbReference>
<name>A0A074IMY3_STRSL</name>
<evidence type="ECO:0000256" key="4">
    <source>
        <dbReference type="PIRNR" id="PIRNR006078"/>
    </source>
</evidence>
<comment type="caution">
    <text evidence="5">The sequence shown here is derived from an EMBL/GenBank/DDBJ whole genome shotgun (WGS) entry which is preliminary data.</text>
</comment>
<evidence type="ECO:0000256" key="3">
    <source>
        <dbReference type="ARBA" id="ARBA00022777"/>
    </source>
</evidence>
<evidence type="ECO:0000313" key="5">
    <source>
        <dbReference type="EMBL" id="KEO43337.1"/>
    </source>
</evidence>
<dbReference type="Gene3D" id="3.90.1510.10">
    <property type="entry name" value="Glycerate kinase, domain 2"/>
    <property type="match status" value="1"/>
</dbReference>
<organism evidence="5 6">
    <name type="scientific">Streptococcus salivarius</name>
    <dbReference type="NCBI Taxonomy" id="1304"/>
    <lineage>
        <taxon>Bacteria</taxon>
        <taxon>Bacillati</taxon>
        <taxon>Bacillota</taxon>
        <taxon>Bacilli</taxon>
        <taxon>Lactobacillales</taxon>
        <taxon>Streptococcaceae</taxon>
        <taxon>Streptococcus</taxon>
    </lineage>
</organism>
<dbReference type="RefSeq" id="WP_037603994.1">
    <property type="nucleotide sequence ID" value="NZ_JADPCF010000001.1"/>
</dbReference>
<dbReference type="Gene3D" id="3.40.50.10350">
    <property type="entry name" value="Glycerate kinase, domain 1"/>
    <property type="match status" value="1"/>
</dbReference>